<keyword evidence="1" id="KW-0812">Transmembrane</keyword>
<sequence length="69" mass="8147">MLKILILIIGFMIAIVCLSISYGYHDEYHRNKRWPYYKDEPDKNIKSIIWLGIGTIIVFLTKLLLDYIG</sequence>
<protein>
    <submittedName>
        <fullName evidence="2">Uncharacterized protein</fullName>
    </submittedName>
</protein>
<evidence type="ECO:0000313" key="2">
    <source>
        <dbReference type="EMBL" id="DAG05911.1"/>
    </source>
</evidence>
<name>A0A8S5VH49_9CAUD</name>
<accession>A0A8S5VH49</accession>
<keyword evidence="1" id="KW-1133">Transmembrane helix</keyword>
<feature type="transmembrane region" description="Helical" evidence="1">
    <location>
        <begin position="47"/>
        <end position="65"/>
    </location>
</feature>
<evidence type="ECO:0000256" key="1">
    <source>
        <dbReference type="SAM" id="Phobius"/>
    </source>
</evidence>
<reference evidence="2" key="1">
    <citation type="journal article" date="2021" name="Proc. Natl. Acad. Sci. U.S.A.">
        <title>A Catalog of Tens of Thousands of Viruses from Human Metagenomes Reveals Hidden Associations with Chronic Diseases.</title>
        <authorList>
            <person name="Tisza M.J."/>
            <person name="Buck C.B."/>
        </authorList>
    </citation>
    <scope>NUCLEOTIDE SEQUENCE</scope>
    <source>
        <strain evidence="2">CtkfK18</strain>
    </source>
</reference>
<dbReference type="EMBL" id="BK016265">
    <property type="protein sequence ID" value="DAG05911.1"/>
    <property type="molecule type" value="Genomic_DNA"/>
</dbReference>
<organism evidence="2">
    <name type="scientific">Myoviridae sp. ctkfK18</name>
    <dbReference type="NCBI Taxonomy" id="2825165"/>
    <lineage>
        <taxon>Viruses</taxon>
        <taxon>Duplodnaviria</taxon>
        <taxon>Heunggongvirae</taxon>
        <taxon>Uroviricota</taxon>
        <taxon>Caudoviricetes</taxon>
    </lineage>
</organism>
<keyword evidence="1" id="KW-0472">Membrane</keyword>
<proteinExistence type="predicted"/>